<dbReference type="PROSITE" id="PS51318">
    <property type="entry name" value="TAT"/>
    <property type="match status" value="1"/>
</dbReference>
<dbReference type="PROSITE" id="PS51257">
    <property type="entry name" value="PROKAR_LIPOPROTEIN"/>
    <property type="match status" value="1"/>
</dbReference>
<evidence type="ECO:0000259" key="2">
    <source>
        <dbReference type="Pfam" id="PF08924"/>
    </source>
</evidence>
<reference evidence="3 4" key="1">
    <citation type="submission" date="2023-03" db="EMBL/GenBank/DDBJ databases">
        <title>Draft genome sequence of Streptomyces sp. K1PA1 isolated from peat swamp forest in Thailand.</title>
        <authorList>
            <person name="Klaysubun C."/>
            <person name="Duangmal K."/>
        </authorList>
    </citation>
    <scope>NUCLEOTIDE SEQUENCE [LARGE SCALE GENOMIC DNA]</scope>
    <source>
        <strain evidence="3 4">K1PA1</strain>
    </source>
</reference>
<dbReference type="EMBL" id="JARJBB010000001">
    <property type="protein sequence ID" value="MDF3297131.1"/>
    <property type="molecule type" value="Genomic_DNA"/>
</dbReference>
<feature type="chain" id="PRO_5046902115" evidence="1">
    <location>
        <begin position="41"/>
        <end position="409"/>
    </location>
</feature>
<sequence length="409" mass="42395">MPAPRPTRAAARTSRRALSALTALAACAALGTGVSGSARAASGGTKTVEYRGHTFTVPADWQVVDLDENPSACVRFDRHAVYLGTPGDQQDCPARIVGRTESLWAQPAATGTKSSVTENRAARVYRATGDGIAVTAPYGDDREAVRQVLSSAGLPVAAARTEQPAATPASLTLPAVATTHRGRGFDACTAPGQASMGAWKSGSPYGAVGIYIGGVNRACAQARLTAQWVLTQFAAGWRFFPLYVGPQPSSGAGSCSDGCAAITDPAPQGRDAAEDAAAQAAALGLGKGTVIYNDLEQYTPGASVTARVLGYLGAWTARLHELGYRSGAYGSASSLVSDLVANARTATLPDVIHFARWNDDDSTEDAVLPAALWRAHQRVHQYAGNRTESYGGATINIDRDQLDVGTGTS</sequence>
<gene>
    <name evidence="3" type="ORF">P3H78_00505</name>
</gene>
<feature type="signal peptide" evidence="1">
    <location>
        <begin position="1"/>
        <end position="40"/>
    </location>
</feature>
<dbReference type="InterPro" id="IPR015020">
    <property type="entry name" value="Rv2525c-like_Glyco_Hydro-like"/>
</dbReference>
<protein>
    <submittedName>
        <fullName evidence="3">DUF1906 domain-containing protein</fullName>
    </submittedName>
</protein>
<dbReference type="CDD" id="cd06418">
    <property type="entry name" value="GH25_BacA-like"/>
    <property type="match status" value="1"/>
</dbReference>
<evidence type="ECO:0000256" key="1">
    <source>
        <dbReference type="SAM" id="SignalP"/>
    </source>
</evidence>
<evidence type="ECO:0000313" key="4">
    <source>
        <dbReference type="Proteomes" id="UP001221150"/>
    </source>
</evidence>
<proteinExistence type="predicted"/>
<keyword evidence="4" id="KW-1185">Reference proteome</keyword>
<dbReference type="RefSeq" id="WP_276106685.1">
    <property type="nucleotide sequence ID" value="NZ_JARJBB010000001.1"/>
</dbReference>
<dbReference type="Gene3D" id="3.20.20.80">
    <property type="entry name" value="Glycosidases"/>
    <property type="match status" value="1"/>
</dbReference>
<keyword evidence="1" id="KW-0732">Signal</keyword>
<dbReference type="InterPro" id="IPR006311">
    <property type="entry name" value="TAT_signal"/>
</dbReference>
<evidence type="ECO:0000313" key="3">
    <source>
        <dbReference type="EMBL" id="MDF3297131.1"/>
    </source>
</evidence>
<feature type="domain" description="Rv2525c-like glycoside hydrolase-like" evidence="2">
    <location>
        <begin position="198"/>
        <end position="401"/>
    </location>
</feature>
<dbReference type="SUPFAM" id="SSF51445">
    <property type="entry name" value="(Trans)glycosidases"/>
    <property type="match status" value="1"/>
</dbReference>
<dbReference type="Proteomes" id="UP001221150">
    <property type="component" value="Unassembled WGS sequence"/>
</dbReference>
<comment type="caution">
    <text evidence="3">The sequence shown here is derived from an EMBL/GenBank/DDBJ whole genome shotgun (WGS) entry which is preliminary data.</text>
</comment>
<dbReference type="InterPro" id="IPR017853">
    <property type="entry name" value="GH"/>
</dbReference>
<name>A0ABT5ZXK0_9ACTN</name>
<dbReference type="Pfam" id="PF08924">
    <property type="entry name" value="Rv2525c_GlyHyd-like"/>
    <property type="match status" value="1"/>
</dbReference>
<accession>A0ABT5ZXK0</accession>
<organism evidence="3 4">
    <name type="scientific">Streptomyces tropicalis</name>
    <dbReference type="NCBI Taxonomy" id="3034234"/>
    <lineage>
        <taxon>Bacteria</taxon>
        <taxon>Bacillati</taxon>
        <taxon>Actinomycetota</taxon>
        <taxon>Actinomycetes</taxon>
        <taxon>Kitasatosporales</taxon>
        <taxon>Streptomycetaceae</taxon>
        <taxon>Streptomyces</taxon>
    </lineage>
</organism>